<name>A0A1H2PRM9_9BURK</name>
<evidence type="ECO:0000256" key="1">
    <source>
        <dbReference type="SAM" id="MobiDB-lite"/>
    </source>
</evidence>
<keyword evidence="4" id="KW-1185">Reference proteome</keyword>
<evidence type="ECO:0000259" key="2">
    <source>
        <dbReference type="Pfam" id="PF02464"/>
    </source>
</evidence>
<dbReference type="OrthoDB" id="9801454at2"/>
<proteinExistence type="predicted"/>
<accession>A0A1H2PRM9</accession>
<sequence>MSDADTTRTATPPPPQAADAAEAPASPASPTALAELAALDQAARALGAALLAAGRRLVTAESCTGGMVSAALTEIAGSSAWFERGYVTYSNEAKHEALGVDDHLIGSHGAVSEAVAAAMASGALAHSHADLALSITGIAGPGGAVPGKPVGTVCFGWQHSDGMSRCETRHFDGDRGTVRRQAALHALRGALALLGAPAAGRPR</sequence>
<protein>
    <submittedName>
        <fullName evidence="3">Nicotinamide-nucleotide amidase</fullName>
    </submittedName>
</protein>
<dbReference type="AlphaFoldDB" id="A0A1H2PRM9"/>
<dbReference type="Gene3D" id="3.90.950.20">
    <property type="entry name" value="CinA-like"/>
    <property type="match status" value="1"/>
</dbReference>
<dbReference type="EMBL" id="FNLO01000008">
    <property type="protein sequence ID" value="SDV49533.1"/>
    <property type="molecule type" value="Genomic_DNA"/>
</dbReference>
<gene>
    <name evidence="3" type="ORF">SAMN05216551_108165</name>
</gene>
<dbReference type="SUPFAM" id="SSF142433">
    <property type="entry name" value="CinA-like"/>
    <property type="match status" value="1"/>
</dbReference>
<feature type="compositionally biased region" description="Low complexity" evidence="1">
    <location>
        <begin position="1"/>
        <end position="10"/>
    </location>
</feature>
<feature type="compositionally biased region" description="Low complexity" evidence="1">
    <location>
        <begin position="17"/>
        <end position="29"/>
    </location>
</feature>
<organism evidence="3 4">
    <name type="scientific">Chitinasiproducens palmae</name>
    <dbReference type="NCBI Taxonomy" id="1770053"/>
    <lineage>
        <taxon>Bacteria</taxon>
        <taxon>Pseudomonadati</taxon>
        <taxon>Pseudomonadota</taxon>
        <taxon>Betaproteobacteria</taxon>
        <taxon>Burkholderiales</taxon>
        <taxon>Burkholderiaceae</taxon>
        <taxon>Chitinasiproducens</taxon>
    </lineage>
</organism>
<dbReference type="Pfam" id="PF02464">
    <property type="entry name" value="CinA"/>
    <property type="match status" value="1"/>
</dbReference>
<evidence type="ECO:0000313" key="4">
    <source>
        <dbReference type="Proteomes" id="UP000243719"/>
    </source>
</evidence>
<feature type="domain" description="CinA C-terminal" evidence="2">
    <location>
        <begin position="41"/>
        <end position="190"/>
    </location>
</feature>
<dbReference type="STRING" id="1770053.SAMN05216551_108165"/>
<reference evidence="4" key="1">
    <citation type="submission" date="2016-09" db="EMBL/GenBank/DDBJ databases">
        <authorList>
            <person name="Varghese N."/>
            <person name="Submissions S."/>
        </authorList>
    </citation>
    <scope>NUCLEOTIDE SEQUENCE [LARGE SCALE GENOMIC DNA]</scope>
    <source>
        <strain evidence="4">JS23</strain>
    </source>
</reference>
<dbReference type="InterPro" id="IPR036653">
    <property type="entry name" value="CinA-like_C"/>
</dbReference>
<dbReference type="InterPro" id="IPR008136">
    <property type="entry name" value="CinA_C"/>
</dbReference>
<feature type="region of interest" description="Disordered" evidence="1">
    <location>
        <begin position="1"/>
        <end position="29"/>
    </location>
</feature>
<evidence type="ECO:0000313" key="3">
    <source>
        <dbReference type="EMBL" id="SDV49533.1"/>
    </source>
</evidence>
<dbReference type="Proteomes" id="UP000243719">
    <property type="component" value="Unassembled WGS sequence"/>
</dbReference>
<dbReference type="RefSeq" id="WP_091909693.1">
    <property type="nucleotide sequence ID" value="NZ_FNLO01000008.1"/>
</dbReference>
<dbReference type="NCBIfam" id="TIGR00199">
    <property type="entry name" value="PncC_domain"/>
    <property type="match status" value="1"/>
</dbReference>